<dbReference type="Proteomes" id="UP000610746">
    <property type="component" value="Unassembled WGS sequence"/>
</dbReference>
<sequence>MRDSISKNFNSKNVKELGKISCQFSFVIEKDGIFTDVKSIGKNESFNREIIRTIKGINVKWIPAQKDGRIVKYLFICPLTMFLR</sequence>
<evidence type="ECO:0000313" key="2">
    <source>
        <dbReference type="Proteomes" id="UP000610746"/>
    </source>
</evidence>
<organism evidence="1 2">
    <name type="scientific">Frigoriflavimonas asaccharolytica</name>
    <dbReference type="NCBI Taxonomy" id="2735899"/>
    <lineage>
        <taxon>Bacteria</taxon>
        <taxon>Pseudomonadati</taxon>
        <taxon>Bacteroidota</taxon>
        <taxon>Flavobacteriia</taxon>
        <taxon>Flavobacteriales</taxon>
        <taxon>Weeksellaceae</taxon>
        <taxon>Frigoriflavimonas</taxon>
    </lineage>
</organism>
<proteinExistence type="predicted"/>
<dbReference type="Gene3D" id="3.30.1150.10">
    <property type="match status" value="1"/>
</dbReference>
<comment type="caution">
    <text evidence="1">The sequence shown here is derived from an EMBL/GenBank/DDBJ whole genome shotgun (WGS) entry which is preliminary data.</text>
</comment>
<dbReference type="EMBL" id="JABSNO010000001">
    <property type="protein sequence ID" value="NRS91051.1"/>
    <property type="molecule type" value="Genomic_DNA"/>
</dbReference>
<gene>
    <name evidence="1" type="ORF">HNQ03_000116</name>
</gene>
<protein>
    <recommendedName>
        <fullName evidence="3">TonB C-terminal domain-containing protein</fullName>
    </recommendedName>
</protein>
<evidence type="ECO:0008006" key="3">
    <source>
        <dbReference type="Google" id="ProtNLM"/>
    </source>
</evidence>
<name>A0A8J8K718_9FLAO</name>
<evidence type="ECO:0000313" key="1">
    <source>
        <dbReference type="EMBL" id="NRS91051.1"/>
    </source>
</evidence>
<dbReference type="RefSeq" id="WP_173777689.1">
    <property type="nucleotide sequence ID" value="NZ_JABSNO010000001.1"/>
</dbReference>
<accession>A0A8J8K718</accession>
<keyword evidence="2" id="KW-1185">Reference proteome</keyword>
<dbReference type="SUPFAM" id="SSF74653">
    <property type="entry name" value="TolA/TonB C-terminal domain"/>
    <property type="match status" value="1"/>
</dbReference>
<dbReference type="AlphaFoldDB" id="A0A8J8K718"/>
<reference evidence="1" key="1">
    <citation type="submission" date="2020-05" db="EMBL/GenBank/DDBJ databases">
        <title>Genomic Encyclopedia of Type Strains, Phase IV (KMG-V): Genome sequencing to study the core and pangenomes of soil and plant-associated prokaryotes.</title>
        <authorList>
            <person name="Whitman W."/>
        </authorList>
    </citation>
    <scope>NUCLEOTIDE SEQUENCE</scope>
    <source>
        <strain evidence="1">16F</strain>
    </source>
</reference>